<evidence type="ECO:0000256" key="1">
    <source>
        <dbReference type="ARBA" id="ARBA00006817"/>
    </source>
</evidence>
<proteinExistence type="inferred from homology"/>
<dbReference type="EMBL" id="CAKKNE010000002">
    <property type="protein sequence ID" value="CAH0368512.1"/>
    <property type="molecule type" value="Genomic_DNA"/>
</dbReference>
<dbReference type="InterPro" id="IPR036338">
    <property type="entry name" value="Aha1"/>
</dbReference>
<dbReference type="GO" id="GO:0006457">
    <property type="term" value="P:protein folding"/>
    <property type="evidence" value="ECO:0007669"/>
    <property type="project" value="TreeGrafter"/>
</dbReference>
<evidence type="ECO:0000313" key="5">
    <source>
        <dbReference type="Proteomes" id="UP000789595"/>
    </source>
</evidence>
<evidence type="ECO:0000313" key="3">
    <source>
        <dbReference type="EMBL" id="CAE0687994.1"/>
    </source>
</evidence>
<dbReference type="EMBL" id="HBIW01004197">
    <property type="protein sequence ID" value="CAE0687994.1"/>
    <property type="molecule type" value="Transcribed_RNA"/>
</dbReference>
<dbReference type="OrthoDB" id="567237at2759"/>
<evidence type="ECO:0000259" key="2">
    <source>
        <dbReference type="SMART" id="SM01000"/>
    </source>
</evidence>
<dbReference type="AlphaFoldDB" id="A0A7S4E3I7"/>
<reference evidence="3" key="1">
    <citation type="submission" date="2021-01" db="EMBL/GenBank/DDBJ databases">
        <authorList>
            <person name="Corre E."/>
            <person name="Pelletier E."/>
            <person name="Niang G."/>
            <person name="Scheremetjew M."/>
            <person name="Finn R."/>
            <person name="Kale V."/>
            <person name="Holt S."/>
            <person name="Cochrane G."/>
            <person name="Meng A."/>
            <person name="Brown T."/>
            <person name="Cohen L."/>
        </authorList>
    </citation>
    <scope>NUCLEOTIDE SEQUENCE</scope>
    <source>
        <strain evidence="3">CCMP1756</strain>
    </source>
</reference>
<reference evidence="4" key="2">
    <citation type="submission" date="2021-11" db="EMBL/GenBank/DDBJ databases">
        <authorList>
            <consortium name="Genoscope - CEA"/>
            <person name="William W."/>
        </authorList>
    </citation>
    <scope>NUCLEOTIDE SEQUENCE</scope>
</reference>
<comment type="similarity">
    <text evidence="1">Belongs to the AHA1 family.</text>
</comment>
<dbReference type="GO" id="GO:0005829">
    <property type="term" value="C:cytosol"/>
    <property type="evidence" value="ECO:0007669"/>
    <property type="project" value="TreeGrafter"/>
</dbReference>
<dbReference type="PANTHER" id="PTHR13009">
    <property type="entry name" value="HEAT SHOCK PROTEIN 90 HSP90 CO-CHAPERONE AHA-1"/>
    <property type="match status" value="1"/>
</dbReference>
<accession>A0A7S4E3I7</accession>
<protein>
    <recommendedName>
        <fullName evidence="2">Activator of Hsp90 ATPase AHSA1-like N-terminal domain-containing protein</fullName>
    </recommendedName>
</protein>
<dbReference type="GO" id="GO:0001671">
    <property type="term" value="F:ATPase activator activity"/>
    <property type="evidence" value="ECO:0007669"/>
    <property type="project" value="InterPro"/>
</dbReference>
<keyword evidence="5" id="KW-1185">Reference proteome</keyword>
<dbReference type="SMART" id="SM01000">
    <property type="entry name" value="Aha1_N"/>
    <property type="match status" value="1"/>
</dbReference>
<dbReference type="Gene3D" id="3.15.10.20">
    <property type="entry name" value="Activator of Hsp90 ATPase Aha1, N-terminal domain"/>
    <property type="match status" value="1"/>
</dbReference>
<gene>
    <name evidence="3" type="ORF">PCAL00307_LOCUS3428</name>
    <name evidence="4" type="ORF">PECAL_2P15790</name>
</gene>
<dbReference type="SUPFAM" id="SSF103111">
    <property type="entry name" value="Activator of Hsp90 ATPase, Aha1"/>
    <property type="match status" value="1"/>
</dbReference>
<sequence length="195" mass="21543">MPATNAVLHDKRYSADGIFCEPPKKLETAAAAAPAQNSQSQWNTNDYHWEERDATDFARQAISDRLLGDRTIWSDANGNILEITAVELTGDAASNVRKGKRILTYSLKLKVTCEGCRNGARLRGVLESVEFCHDDDAREVVVNLATEPMESDAGVEVNRAMKAHEMFARVLKKKALPLVEGGGAWLRDHLAEHRG</sequence>
<evidence type="ECO:0000313" key="4">
    <source>
        <dbReference type="EMBL" id="CAH0368512.1"/>
    </source>
</evidence>
<name>A0A7S4E3I7_9STRA</name>
<feature type="domain" description="Activator of Hsp90 ATPase AHSA1-like N-terminal" evidence="2">
    <location>
        <begin position="51"/>
        <end position="173"/>
    </location>
</feature>
<dbReference type="InterPro" id="IPR015310">
    <property type="entry name" value="AHSA1-like_N"/>
</dbReference>
<organism evidence="3">
    <name type="scientific">Pelagomonas calceolata</name>
    <dbReference type="NCBI Taxonomy" id="35677"/>
    <lineage>
        <taxon>Eukaryota</taxon>
        <taxon>Sar</taxon>
        <taxon>Stramenopiles</taxon>
        <taxon>Ochrophyta</taxon>
        <taxon>Pelagophyceae</taxon>
        <taxon>Pelagomonadales</taxon>
        <taxon>Pelagomonadaceae</taxon>
        <taxon>Pelagomonas</taxon>
    </lineage>
</organism>
<dbReference type="Proteomes" id="UP000789595">
    <property type="component" value="Unassembled WGS sequence"/>
</dbReference>
<dbReference type="PANTHER" id="PTHR13009:SF22">
    <property type="entry name" value="LD43819P"/>
    <property type="match status" value="1"/>
</dbReference>
<dbReference type="GO" id="GO:0051087">
    <property type="term" value="F:protein-folding chaperone binding"/>
    <property type="evidence" value="ECO:0007669"/>
    <property type="project" value="InterPro"/>
</dbReference>
<dbReference type="Pfam" id="PF09229">
    <property type="entry name" value="Aha1_N"/>
    <property type="match status" value="1"/>
</dbReference>